<reference evidence="1 2" key="1">
    <citation type="submission" date="2018-06" db="EMBL/GenBank/DDBJ databases">
        <title>Chryseolinea flavus sp. nov., a member of the phylum Bacteroidetes isolated from soil.</title>
        <authorList>
            <person name="Li Y."/>
            <person name="Wang J."/>
        </authorList>
    </citation>
    <scope>NUCLEOTIDE SEQUENCE [LARGE SCALE GENOMIC DNA]</scope>
    <source>
        <strain evidence="1 2">SDU1-6</strain>
    </source>
</reference>
<dbReference type="Proteomes" id="UP000251889">
    <property type="component" value="Unassembled WGS sequence"/>
</dbReference>
<proteinExistence type="predicted"/>
<comment type="caution">
    <text evidence="1">The sequence shown here is derived from an EMBL/GenBank/DDBJ whole genome shotgun (WGS) entry which is preliminary data.</text>
</comment>
<protein>
    <recommendedName>
        <fullName evidence="3">Flavodoxin family protein</fullName>
    </recommendedName>
</protein>
<dbReference type="EMBL" id="QMFY01000021">
    <property type="protein sequence ID" value="RAV98152.1"/>
    <property type="molecule type" value="Genomic_DNA"/>
</dbReference>
<accession>A0A364XUZ6</accession>
<dbReference type="RefSeq" id="WP_112749698.1">
    <property type="nucleotide sequence ID" value="NZ_QMFY01000021.1"/>
</dbReference>
<evidence type="ECO:0000313" key="2">
    <source>
        <dbReference type="Proteomes" id="UP000251889"/>
    </source>
</evidence>
<dbReference type="AlphaFoldDB" id="A0A364XUZ6"/>
<dbReference type="PANTHER" id="PTHR39201">
    <property type="entry name" value="EXPORTED PROTEIN-RELATED"/>
    <property type="match status" value="1"/>
</dbReference>
<dbReference type="SUPFAM" id="SSF52218">
    <property type="entry name" value="Flavoproteins"/>
    <property type="match status" value="1"/>
</dbReference>
<organism evidence="1 2">
    <name type="scientific">Pseudochryseolinea flava</name>
    <dbReference type="NCBI Taxonomy" id="2059302"/>
    <lineage>
        <taxon>Bacteria</taxon>
        <taxon>Pseudomonadati</taxon>
        <taxon>Bacteroidota</taxon>
        <taxon>Cytophagia</taxon>
        <taxon>Cytophagales</taxon>
        <taxon>Fulvivirgaceae</taxon>
        <taxon>Pseudochryseolinea</taxon>
    </lineage>
</organism>
<evidence type="ECO:0000313" key="1">
    <source>
        <dbReference type="EMBL" id="RAV98152.1"/>
    </source>
</evidence>
<sequence>MKSLIVYYSFTRNNEKLAKYLQTQLQCDIAEIETVKSRNGFSIFLDLLFNRKPKIKPIHYWPLNYDHVIVIAPIWGGKIAMPMTSFLLNERSNIKQYSFITLCGGQRGQKEKINKYLTSLLHSAPRYMIELWINDLLPAAQKDSVKHTSQFRIEAEEVIKYHEQLKEFLVKERSYVAVV</sequence>
<name>A0A364XUZ6_9BACT</name>
<dbReference type="OrthoDB" id="9806505at2"/>
<keyword evidence="2" id="KW-1185">Reference proteome</keyword>
<dbReference type="Gene3D" id="3.40.50.360">
    <property type="match status" value="1"/>
</dbReference>
<dbReference type="InterPro" id="IPR029039">
    <property type="entry name" value="Flavoprotein-like_sf"/>
</dbReference>
<gene>
    <name evidence="1" type="ORF">DQQ10_25130</name>
</gene>
<evidence type="ECO:0008006" key="3">
    <source>
        <dbReference type="Google" id="ProtNLM"/>
    </source>
</evidence>
<dbReference type="PANTHER" id="PTHR39201:SF1">
    <property type="entry name" value="FLAVODOXIN-LIKE DOMAIN-CONTAINING PROTEIN"/>
    <property type="match status" value="1"/>
</dbReference>